<dbReference type="CDD" id="cd06588">
    <property type="entry name" value="PhnB_like"/>
    <property type="match status" value="1"/>
</dbReference>
<dbReference type="SUPFAM" id="SSF54593">
    <property type="entry name" value="Glyoxalase/Bleomycin resistance protein/Dihydroxybiphenyl dioxygenase"/>
    <property type="match status" value="1"/>
</dbReference>
<dbReference type="Pfam" id="PF06983">
    <property type="entry name" value="3-dmu-9_3-mt"/>
    <property type="match status" value="1"/>
</dbReference>
<organism evidence="2 3">
    <name type="scientific">Rubellimicrobium thermophilum DSM 16684</name>
    <dbReference type="NCBI Taxonomy" id="1123069"/>
    <lineage>
        <taxon>Bacteria</taxon>
        <taxon>Pseudomonadati</taxon>
        <taxon>Pseudomonadota</taxon>
        <taxon>Alphaproteobacteria</taxon>
        <taxon>Rhodobacterales</taxon>
        <taxon>Roseobacteraceae</taxon>
        <taxon>Rubellimicrobium</taxon>
    </lineage>
</organism>
<dbReference type="STRING" id="1123069.ruthe_01526"/>
<keyword evidence="3" id="KW-1185">Reference proteome</keyword>
<accession>S9R3Y7</accession>
<dbReference type="EMBL" id="AOLV01000010">
    <property type="protein sequence ID" value="EPX86708.1"/>
    <property type="molecule type" value="Genomic_DNA"/>
</dbReference>
<dbReference type="RefSeq" id="WP_021097616.1">
    <property type="nucleotide sequence ID" value="NZ_KE557320.1"/>
</dbReference>
<gene>
    <name evidence="2" type="ORF">ruthe_01526</name>
</gene>
<evidence type="ECO:0000259" key="1">
    <source>
        <dbReference type="Pfam" id="PF06983"/>
    </source>
</evidence>
<dbReference type="Gene3D" id="3.10.180.10">
    <property type="entry name" value="2,3-Dihydroxybiphenyl 1,2-Dioxygenase, domain 1"/>
    <property type="match status" value="1"/>
</dbReference>
<dbReference type="PANTHER" id="PTHR33990">
    <property type="entry name" value="PROTEIN YJDN-RELATED"/>
    <property type="match status" value="1"/>
</dbReference>
<dbReference type="PANTHER" id="PTHR33990:SF1">
    <property type="entry name" value="PROTEIN YJDN"/>
    <property type="match status" value="1"/>
</dbReference>
<dbReference type="OrthoDB" id="9795306at2"/>
<reference evidence="2 3" key="1">
    <citation type="journal article" date="2013" name="Stand. Genomic Sci.">
        <title>Genome sequence of the reddish-pigmented Rubellimicrobium thermophilum type strain (DSM 16684(T)), a member of the Roseobacter clade.</title>
        <authorList>
            <person name="Fiebig A."/>
            <person name="Riedel T."/>
            <person name="Gronow S."/>
            <person name="Petersen J."/>
            <person name="Klenk H.P."/>
            <person name="Goker M."/>
        </authorList>
    </citation>
    <scope>NUCLEOTIDE SEQUENCE [LARGE SCALE GENOMIC DNA]</scope>
    <source>
        <strain evidence="2 3">DSM 16684</strain>
    </source>
</reference>
<dbReference type="InterPro" id="IPR029068">
    <property type="entry name" value="Glyas_Bleomycin-R_OHBP_Dase"/>
</dbReference>
<sequence length="140" mass="15184">MTPVPYLFFNGCTEEALRSYARIFGSPEPELLRVGQSPETAIGGDPEAILHGSVRIGDGLLYASDWSGAEPMAGVCIAVTGRDEGESRRLFDALAEGGTVVMPLERTFWSPAFGQVTDRWGTRWMIDTESPTEESPAEDA</sequence>
<feature type="domain" description="PhnB-like" evidence="1">
    <location>
        <begin position="4"/>
        <end position="126"/>
    </location>
</feature>
<evidence type="ECO:0000313" key="3">
    <source>
        <dbReference type="Proteomes" id="UP000015346"/>
    </source>
</evidence>
<comment type="caution">
    <text evidence="2">The sequence shown here is derived from an EMBL/GenBank/DDBJ whole genome shotgun (WGS) entry which is preliminary data.</text>
</comment>
<dbReference type="InterPro" id="IPR028973">
    <property type="entry name" value="PhnB-like"/>
</dbReference>
<protein>
    <submittedName>
        <fullName evidence="2">Uncharacterized protein putative in bacteria</fullName>
    </submittedName>
</protein>
<dbReference type="AlphaFoldDB" id="S9R3Y7"/>
<name>S9R3Y7_9RHOB</name>
<proteinExistence type="predicted"/>
<dbReference type="HOGENOM" id="CLU_046006_17_1_5"/>
<evidence type="ECO:0000313" key="2">
    <source>
        <dbReference type="EMBL" id="EPX86708.1"/>
    </source>
</evidence>
<dbReference type="Proteomes" id="UP000015346">
    <property type="component" value="Unassembled WGS sequence"/>
</dbReference>